<feature type="compositionally biased region" description="Gly residues" evidence="2">
    <location>
        <begin position="647"/>
        <end position="683"/>
    </location>
</feature>
<dbReference type="InterPro" id="IPR051177">
    <property type="entry name" value="CIK-Related_Protein"/>
</dbReference>
<reference evidence="4" key="1">
    <citation type="journal article" date="2020" name="J. Eukaryot. Microbiol.">
        <title>De novo Sequencing, Assembly and Annotation of the Transcriptome for the Free-Living Testate Amoeba Arcella intermedia.</title>
        <authorList>
            <person name="Ribeiro G.M."/>
            <person name="Porfirio-Sousa A.L."/>
            <person name="Maurer-Alcala X.X."/>
            <person name="Katz L.A."/>
            <person name="Lahr D.J.G."/>
        </authorList>
    </citation>
    <scope>NUCLEOTIDE SEQUENCE</scope>
</reference>
<dbReference type="PANTHER" id="PTHR12984:SF3">
    <property type="entry name" value="N-TERMINAL KINASE-LIKE PROTEIN"/>
    <property type="match status" value="1"/>
</dbReference>
<feature type="compositionally biased region" description="Basic and acidic residues" evidence="2">
    <location>
        <begin position="687"/>
        <end position="704"/>
    </location>
</feature>
<feature type="compositionally biased region" description="Low complexity" evidence="2">
    <location>
        <begin position="582"/>
        <end position="604"/>
    </location>
</feature>
<dbReference type="Gene3D" id="1.25.10.10">
    <property type="entry name" value="Leucine-rich Repeat Variant"/>
    <property type="match status" value="1"/>
</dbReference>
<organism evidence="4">
    <name type="scientific">Arcella intermedia</name>
    <dbReference type="NCBI Taxonomy" id="1963864"/>
    <lineage>
        <taxon>Eukaryota</taxon>
        <taxon>Amoebozoa</taxon>
        <taxon>Tubulinea</taxon>
        <taxon>Elardia</taxon>
        <taxon>Arcellinida</taxon>
        <taxon>Sphaerothecina</taxon>
        <taxon>Arcellidae</taxon>
        <taxon>Arcella</taxon>
    </lineage>
</organism>
<dbReference type="Pfam" id="PF00069">
    <property type="entry name" value="Pkinase"/>
    <property type="match status" value="1"/>
</dbReference>
<accession>A0A6B2KYE9</accession>
<dbReference type="InterPro" id="IPR011009">
    <property type="entry name" value="Kinase-like_dom_sf"/>
</dbReference>
<evidence type="ECO:0000259" key="3">
    <source>
        <dbReference type="PROSITE" id="PS50011"/>
    </source>
</evidence>
<feature type="compositionally biased region" description="Basic and acidic residues" evidence="2">
    <location>
        <begin position="749"/>
        <end position="758"/>
    </location>
</feature>
<dbReference type="SMART" id="SM00220">
    <property type="entry name" value="S_TKc"/>
    <property type="match status" value="1"/>
</dbReference>
<dbReference type="Gene3D" id="3.30.200.20">
    <property type="entry name" value="Phosphorylase Kinase, domain 1"/>
    <property type="match status" value="1"/>
</dbReference>
<name>A0A6B2KYE9_9EUKA</name>
<feature type="region of interest" description="Disordered" evidence="2">
    <location>
        <begin position="581"/>
        <end position="765"/>
    </location>
</feature>
<evidence type="ECO:0000256" key="2">
    <source>
        <dbReference type="SAM" id="MobiDB-lite"/>
    </source>
</evidence>
<dbReference type="PROSITE" id="PS50077">
    <property type="entry name" value="HEAT_REPEAT"/>
    <property type="match status" value="1"/>
</dbReference>
<evidence type="ECO:0000256" key="1">
    <source>
        <dbReference type="PROSITE-ProRule" id="PRU00103"/>
    </source>
</evidence>
<evidence type="ECO:0000313" key="4">
    <source>
        <dbReference type="EMBL" id="NDV29681.1"/>
    </source>
</evidence>
<dbReference type="AlphaFoldDB" id="A0A6B2KYE9"/>
<dbReference type="SUPFAM" id="SSF56112">
    <property type="entry name" value="Protein kinase-like (PK-like)"/>
    <property type="match status" value="1"/>
</dbReference>
<dbReference type="SUPFAM" id="SSF48371">
    <property type="entry name" value="ARM repeat"/>
    <property type="match status" value="1"/>
</dbReference>
<dbReference type="InterPro" id="IPR000719">
    <property type="entry name" value="Prot_kinase_dom"/>
</dbReference>
<protein>
    <recommendedName>
        <fullName evidence="3">Protein kinase domain-containing protein</fullName>
    </recommendedName>
</protein>
<dbReference type="EMBL" id="GIBP01000712">
    <property type="protein sequence ID" value="NDV29681.1"/>
    <property type="molecule type" value="Transcribed_RNA"/>
</dbReference>
<dbReference type="InterPro" id="IPR016024">
    <property type="entry name" value="ARM-type_fold"/>
</dbReference>
<feature type="domain" description="Protein kinase" evidence="3">
    <location>
        <begin position="1"/>
        <end position="266"/>
    </location>
</feature>
<dbReference type="InterPro" id="IPR011989">
    <property type="entry name" value="ARM-like"/>
</dbReference>
<dbReference type="PROSITE" id="PS50011">
    <property type="entry name" value="PROTEIN_KINASE_DOM"/>
    <property type="match status" value="1"/>
</dbReference>
<dbReference type="Gene3D" id="1.10.510.10">
    <property type="entry name" value="Transferase(Phosphotransferase) domain 1"/>
    <property type="match status" value="1"/>
</dbReference>
<feature type="compositionally biased region" description="Low complexity" evidence="2">
    <location>
        <begin position="611"/>
        <end position="644"/>
    </location>
</feature>
<dbReference type="GO" id="GO:0005524">
    <property type="term" value="F:ATP binding"/>
    <property type="evidence" value="ECO:0007669"/>
    <property type="project" value="InterPro"/>
</dbReference>
<feature type="repeat" description="HEAT" evidence="1">
    <location>
        <begin position="503"/>
        <end position="537"/>
    </location>
</feature>
<proteinExistence type="predicted"/>
<feature type="compositionally biased region" description="Basic and acidic residues" evidence="2">
    <location>
        <begin position="721"/>
        <end position="736"/>
    </location>
</feature>
<dbReference type="PANTHER" id="PTHR12984">
    <property type="entry name" value="SCY1-RELATED S/T PROTEIN KINASE-LIKE"/>
    <property type="match status" value="1"/>
</dbReference>
<sequence>MGNNATSEGEMPYEMTDNAVITTPTGWELKNGWQIADKRPVSVFVYSIPSHAAPGDVEFYLNFLKRFKTMHHPNMLRLVTGLHSEAKKKIFVVTERVRPLEHVLTQVRNQENVLSWGIYEIMTAVSFINEKGITHGNVGIQSVFVNKHGDWKLGGFEFMTEHVLAKDKSGPFFYGIRNNLIPAHIFPPEITNTNYAFSALPPHSIDSWLTGCFLYALFSKGPFHERNQLKDVNSIPASLREAYMALIIANPAKRAKIEALQGSPFFQNPFVETCLFLENIQLKDQYEKERFFMKLTKLIDELPEDYCKYKILPHLVTAMDFGSGSSVLEPLLKLAKNLNEEEFTSEVAPSVVKWFKSTDQQIRINLLENFSVFGKYLPGTMVNEQVYPSVATGFLDPNPAVRELTLKAMPAIVPKMNVNNINNHLLRCLAKLQTDVEPKIRYQTTECISQIAEFLNVDTRNKVLVPAFTRSLRDTFPASRQAGLTGFINSAAHFGIRDIATRIVPAVSFMTIDPDVEVRAKAVQALQMFVKKIEEGQRTFSASYENQNQNSGQTAELAAAAESVLGWAFQAVSSKIIGGAESGTEQTSTTSYSSSNQYQSGHSTTLPQNTSTSISQSSYSSAPSVQSQGISSSSVSQPYASVSSGNTKGGAPVGGGGAPVSGGGAPVGGAGGASGVSGGGPAGSGRRLREPKEKPKPAVKKIESNWDEDDTPPTHSFGSQRDYKESEDTKGGRKQSDWGNEDFGGGWDDPVRIRKEEGSNPIGGMRILVEGGMTQ</sequence>
<dbReference type="InterPro" id="IPR021133">
    <property type="entry name" value="HEAT_type_2"/>
</dbReference>
<dbReference type="GO" id="GO:0004672">
    <property type="term" value="F:protein kinase activity"/>
    <property type="evidence" value="ECO:0007669"/>
    <property type="project" value="InterPro"/>
</dbReference>